<proteinExistence type="predicted"/>
<evidence type="ECO:0000313" key="2">
    <source>
        <dbReference type="Proteomes" id="UP000006054"/>
    </source>
</evidence>
<name>I4AK02_BERLS</name>
<organism evidence="1 2">
    <name type="scientific">Bernardetia litoralis (strain ATCC 23117 / DSM 6794 / NBRC 15988 / NCIMB 1366 / Fx l1 / Sio-4)</name>
    <name type="common">Flexibacter litoralis</name>
    <dbReference type="NCBI Taxonomy" id="880071"/>
    <lineage>
        <taxon>Bacteria</taxon>
        <taxon>Pseudomonadati</taxon>
        <taxon>Bacteroidota</taxon>
        <taxon>Cytophagia</taxon>
        <taxon>Cytophagales</taxon>
        <taxon>Bernardetiaceae</taxon>
        <taxon>Bernardetia</taxon>
    </lineage>
</organism>
<dbReference type="STRING" id="880071.Fleli_1895"/>
<dbReference type="EMBL" id="CP003345">
    <property type="protein sequence ID" value="AFM04287.1"/>
    <property type="molecule type" value="Genomic_DNA"/>
</dbReference>
<dbReference type="OrthoDB" id="846071at2"/>
<evidence type="ECO:0008006" key="3">
    <source>
        <dbReference type="Google" id="ProtNLM"/>
    </source>
</evidence>
<reference evidence="2" key="1">
    <citation type="submission" date="2012-06" db="EMBL/GenBank/DDBJ databases">
        <title>The complete genome of Flexibacter litoralis DSM 6794.</title>
        <authorList>
            <person name="Lucas S."/>
            <person name="Copeland A."/>
            <person name="Lapidus A."/>
            <person name="Glavina del Rio T."/>
            <person name="Dalin E."/>
            <person name="Tice H."/>
            <person name="Bruce D."/>
            <person name="Goodwin L."/>
            <person name="Pitluck S."/>
            <person name="Peters L."/>
            <person name="Ovchinnikova G."/>
            <person name="Lu M."/>
            <person name="Kyrpides N."/>
            <person name="Mavromatis K."/>
            <person name="Ivanova N."/>
            <person name="Brettin T."/>
            <person name="Detter J.C."/>
            <person name="Han C."/>
            <person name="Larimer F."/>
            <person name="Land M."/>
            <person name="Hauser L."/>
            <person name="Markowitz V."/>
            <person name="Cheng J.-F."/>
            <person name="Hugenholtz P."/>
            <person name="Woyke T."/>
            <person name="Wu D."/>
            <person name="Spring S."/>
            <person name="Lang E."/>
            <person name="Kopitz M."/>
            <person name="Brambilla E."/>
            <person name="Klenk H.-P."/>
            <person name="Eisen J.A."/>
        </authorList>
    </citation>
    <scope>NUCLEOTIDE SEQUENCE [LARGE SCALE GENOMIC DNA]</scope>
    <source>
        <strain evidence="2">ATCC 23117 / DSM 6794 / NBRC 15988 / NCIMB 1366 / Sio-4</strain>
    </source>
</reference>
<keyword evidence="2" id="KW-1185">Reference proteome</keyword>
<dbReference type="eggNOG" id="COG0438">
    <property type="taxonomic scope" value="Bacteria"/>
</dbReference>
<dbReference type="HOGENOM" id="CLU_668753_0_0_10"/>
<dbReference type="RefSeq" id="WP_014797738.1">
    <property type="nucleotide sequence ID" value="NC_018018.1"/>
</dbReference>
<dbReference type="Gene3D" id="3.40.50.2000">
    <property type="entry name" value="Glycogen Phosphorylase B"/>
    <property type="match status" value="1"/>
</dbReference>
<evidence type="ECO:0000313" key="1">
    <source>
        <dbReference type="EMBL" id="AFM04287.1"/>
    </source>
</evidence>
<protein>
    <recommendedName>
        <fullName evidence="3">Glycosyltransferase subfamily 4-like N-terminal domain-containing protein</fullName>
    </recommendedName>
</protein>
<dbReference type="SUPFAM" id="SSF53756">
    <property type="entry name" value="UDP-Glycosyltransferase/glycogen phosphorylase"/>
    <property type="match status" value="1"/>
</dbReference>
<accession>I4AK02</accession>
<dbReference type="AlphaFoldDB" id="I4AK02"/>
<gene>
    <name evidence="1" type="ordered locus">Fleli_1895</name>
</gene>
<dbReference type="Proteomes" id="UP000006054">
    <property type="component" value="Chromosome"/>
</dbReference>
<sequence length="435" mass="50743">MKNLLIISPTFVPNNAVDMHRVRQGVNYWKDFGWNPIVVGVEPHLTEYPKEEILLKTIPKDLEIYCVKAFSIKYARKIGLGDLALRSMYFYRKKVNQIIKQKKKEGNPIEIIYFSTTMFPVCVLGAYWKKKFKIPYIIDMQDPWHSEYYESRPKHERPAKYWFSYRLHKFLEPIAMKKVGGIVSVSEGYCKTLQERYPTTITPQNCITLPFGAFDKDFEVANNLEYQNPFFSQNKKQINLVYAGVAGEYMRTSSSILFEVIKKGLIEKKELYSKLKLHFIGTNYDPLNPVPRLLPIAKEFGLENIVNEHVRRIDYLKVLNVLQKANGLLMFGTIDKDYTASKLYPYILSRKPICAVFYEKSSAVSILRKTNAGGVIPFLEENYNQDKINEAYTIFTDYLENIEQTPKTDWKAFEPYTAKEMTKKQAIFFDKIIGK</sequence>
<dbReference type="KEGG" id="fli:Fleli_1895"/>